<dbReference type="RefSeq" id="WP_307346329.1">
    <property type="nucleotide sequence ID" value="NZ_JAUSUD010000034.1"/>
</dbReference>
<reference evidence="2 3" key="1">
    <citation type="submission" date="2023-07" db="EMBL/GenBank/DDBJ databases">
        <title>Genomic Encyclopedia of Type Strains, Phase IV (KMG-IV): sequencing the most valuable type-strain genomes for metagenomic binning, comparative biology and taxonomic classification.</title>
        <authorList>
            <person name="Goeker M."/>
        </authorList>
    </citation>
    <scope>NUCLEOTIDE SEQUENCE [LARGE SCALE GENOMIC DNA]</scope>
    <source>
        <strain evidence="2 3">DSM 29005</strain>
    </source>
</reference>
<keyword evidence="3" id="KW-1185">Reference proteome</keyword>
<evidence type="ECO:0000313" key="3">
    <source>
        <dbReference type="Proteomes" id="UP001234495"/>
    </source>
</evidence>
<keyword evidence="1" id="KW-0812">Transmembrane</keyword>
<keyword evidence="1" id="KW-1133">Transmembrane helix</keyword>
<name>A0ABT9ZLT5_9BACI</name>
<keyword evidence="1" id="KW-0472">Membrane</keyword>
<sequence length="64" mass="7522">MLRKLTLLFQTLTFIGVVAITLTFFNIGRDFLYPYFHFFLVSTWIGLIGDTVVNRYRKKQENSG</sequence>
<organism evidence="2 3">
    <name type="scientific">Metabacillus malikii</name>
    <dbReference type="NCBI Taxonomy" id="1504265"/>
    <lineage>
        <taxon>Bacteria</taxon>
        <taxon>Bacillati</taxon>
        <taxon>Bacillota</taxon>
        <taxon>Bacilli</taxon>
        <taxon>Bacillales</taxon>
        <taxon>Bacillaceae</taxon>
        <taxon>Metabacillus</taxon>
    </lineage>
</organism>
<comment type="caution">
    <text evidence="2">The sequence shown here is derived from an EMBL/GenBank/DDBJ whole genome shotgun (WGS) entry which is preliminary data.</text>
</comment>
<accession>A0ABT9ZLT5</accession>
<protein>
    <recommendedName>
        <fullName evidence="4">DUF4305 domain-containing protein</fullName>
    </recommendedName>
</protein>
<feature type="transmembrane region" description="Helical" evidence="1">
    <location>
        <begin position="35"/>
        <end position="53"/>
    </location>
</feature>
<evidence type="ECO:0000313" key="2">
    <source>
        <dbReference type="EMBL" id="MDQ0233262.1"/>
    </source>
</evidence>
<proteinExistence type="predicted"/>
<evidence type="ECO:0000256" key="1">
    <source>
        <dbReference type="SAM" id="Phobius"/>
    </source>
</evidence>
<dbReference type="Proteomes" id="UP001234495">
    <property type="component" value="Unassembled WGS sequence"/>
</dbReference>
<evidence type="ECO:0008006" key="4">
    <source>
        <dbReference type="Google" id="ProtNLM"/>
    </source>
</evidence>
<gene>
    <name evidence="2" type="ORF">J2S19_004604</name>
</gene>
<dbReference type="EMBL" id="JAUSUD010000034">
    <property type="protein sequence ID" value="MDQ0233262.1"/>
    <property type="molecule type" value="Genomic_DNA"/>
</dbReference>